<dbReference type="CDD" id="cd19438">
    <property type="entry name" value="lipocalin_Blc-like"/>
    <property type="match status" value="1"/>
</dbReference>
<evidence type="ECO:0000313" key="4">
    <source>
        <dbReference type="EMBL" id="ACD90305.1"/>
    </source>
</evidence>
<dbReference type="Gene3D" id="2.40.128.20">
    <property type="match status" value="1"/>
</dbReference>
<comment type="similarity">
    <text evidence="1 2">Belongs to the calycin superfamily. Lipocalin family.</text>
</comment>
<reference evidence="4 5" key="1">
    <citation type="submission" date="2008-05" db="EMBL/GenBank/DDBJ databases">
        <title>Complete sequence of Chlorobium limicola DSM 245.</title>
        <authorList>
            <consortium name="US DOE Joint Genome Institute"/>
            <person name="Lucas S."/>
            <person name="Copeland A."/>
            <person name="Lapidus A."/>
            <person name="Glavina del Rio T."/>
            <person name="Dalin E."/>
            <person name="Tice H."/>
            <person name="Bruce D."/>
            <person name="Goodwin L."/>
            <person name="Pitluck S."/>
            <person name="Schmutz J."/>
            <person name="Larimer F."/>
            <person name="Land M."/>
            <person name="Hauser L."/>
            <person name="Kyrpides N."/>
            <person name="Ovchinnikova G."/>
            <person name="Zhao F."/>
            <person name="Li T."/>
            <person name="Liu Z."/>
            <person name="Overmann J."/>
            <person name="Bryant D.A."/>
            <person name="Richardson P."/>
        </authorList>
    </citation>
    <scope>NUCLEOTIDE SEQUENCE [LARGE SCALE GENOMIC DNA]</scope>
    <source>
        <strain evidence="5">DSM 245 / NBRC 103803 / 6330</strain>
    </source>
</reference>
<dbReference type="InterPro" id="IPR002446">
    <property type="entry name" value="Lipocalin_bac"/>
</dbReference>
<dbReference type="KEGG" id="cli:Clim_1238"/>
<protein>
    <submittedName>
        <fullName evidence="4">Lipocalin family protein</fullName>
    </submittedName>
</protein>
<dbReference type="InterPro" id="IPR022271">
    <property type="entry name" value="Lipocalin_ApoD"/>
</dbReference>
<dbReference type="Pfam" id="PF08212">
    <property type="entry name" value="Lipocalin_2"/>
    <property type="match status" value="1"/>
</dbReference>
<name>B3ECN0_CHLL2</name>
<dbReference type="eggNOG" id="COG3040">
    <property type="taxonomic scope" value="Bacteria"/>
</dbReference>
<dbReference type="EMBL" id="CP001097">
    <property type="protein sequence ID" value="ACD90305.1"/>
    <property type="molecule type" value="Genomic_DNA"/>
</dbReference>
<evidence type="ECO:0000256" key="2">
    <source>
        <dbReference type="PIRNR" id="PIRNR036893"/>
    </source>
</evidence>
<accession>B3ECN0</accession>
<dbReference type="InterPro" id="IPR000566">
    <property type="entry name" value="Lipocln_cytosolic_FA-bd_dom"/>
</dbReference>
<dbReference type="HOGENOM" id="CLU_068449_3_1_10"/>
<dbReference type="PRINTS" id="PR01171">
    <property type="entry name" value="BCTLIPOCALIN"/>
</dbReference>
<dbReference type="GO" id="GO:0006950">
    <property type="term" value="P:response to stress"/>
    <property type="evidence" value="ECO:0007669"/>
    <property type="project" value="UniProtKB-ARBA"/>
</dbReference>
<dbReference type="PANTHER" id="PTHR10612">
    <property type="entry name" value="APOLIPOPROTEIN D"/>
    <property type="match status" value="1"/>
</dbReference>
<proteinExistence type="inferred from homology"/>
<sequence length="179" mass="20011">MKKGIVFRIPCPCGNKSDSYSVMSLFGKKRDVFSVRTVERVDAARYCGTWYEIAAVPRKRQRECSNTKAEYTLTADGKISVRNSCFRHGKTVSIKAVATPVSGSGNAWLKVRFFRLFNADYKVIELSDDYSWAVVSSGSGSALWVLSRTPYMSGDVYDLIVEKLSLRHIDTSGLVKTVQ</sequence>
<evidence type="ECO:0000313" key="5">
    <source>
        <dbReference type="Proteomes" id="UP000008841"/>
    </source>
</evidence>
<dbReference type="PANTHER" id="PTHR10612:SF34">
    <property type="entry name" value="APOLIPOPROTEIN D"/>
    <property type="match status" value="1"/>
</dbReference>
<dbReference type="AlphaFoldDB" id="B3ECN0"/>
<dbReference type="STRING" id="290315.Clim_1238"/>
<evidence type="ECO:0000259" key="3">
    <source>
        <dbReference type="Pfam" id="PF08212"/>
    </source>
</evidence>
<feature type="domain" description="Lipocalin/cytosolic fatty-acid binding" evidence="3">
    <location>
        <begin position="41"/>
        <end position="178"/>
    </location>
</feature>
<dbReference type="Proteomes" id="UP000008841">
    <property type="component" value="Chromosome"/>
</dbReference>
<dbReference type="SUPFAM" id="SSF50814">
    <property type="entry name" value="Lipocalins"/>
    <property type="match status" value="1"/>
</dbReference>
<gene>
    <name evidence="4" type="ordered locus">Clim_1238</name>
</gene>
<dbReference type="PIRSF" id="PIRSF036893">
    <property type="entry name" value="Lipocalin_ApoD"/>
    <property type="match status" value="1"/>
</dbReference>
<evidence type="ECO:0000256" key="1">
    <source>
        <dbReference type="ARBA" id="ARBA00006889"/>
    </source>
</evidence>
<dbReference type="InterPro" id="IPR047202">
    <property type="entry name" value="Lipocalin_Blc-like_dom"/>
</dbReference>
<dbReference type="InterPro" id="IPR012674">
    <property type="entry name" value="Calycin"/>
</dbReference>
<organism evidence="4 5">
    <name type="scientific">Chlorobium limicola (strain DSM 245 / NBRC 103803 / 6330)</name>
    <dbReference type="NCBI Taxonomy" id="290315"/>
    <lineage>
        <taxon>Bacteria</taxon>
        <taxon>Pseudomonadati</taxon>
        <taxon>Chlorobiota</taxon>
        <taxon>Chlorobiia</taxon>
        <taxon>Chlorobiales</taxon>
        <taxon>Chlorobiaceae</taxon>
        <taxon>Chlorobium/Pelodictyon group</taxon>
        <taxon>Chlorobium</taxon>
    </lineage>
</organism>